<dbReference type="InterPro" id="IPR043129">
    <property type="entry name" value="ATPase_NBD"/>
</dbReference>
<dbReference type="SUPFAM" id="SSF53067">
    <property type="entry name" value="Actin-like ATPase domain"/>
    <property type="match status" value="2"/>
</dbReference>
<dbReference type="OrthoDB" id="9786272at2"/>
<keyword evidence="2" id="KW-0808">Transferase</keyword>
<feature type="domain" description="Carbohydrate kinase FGGY N-terminal" evidence="4">
    <location>
        <begin position="8"/>
        <end position="216"/>
    </location>
</feature>
<dbReference type="InterPro" id="IPR049382">
    <property type="entry name" value="FGGY_C_2"/>
</dbReference>
<evidence type="ECO:0000259" key="4">
    <source>
        <dbReference type="Pfam" id="PF00370"/>
    </source>
</evidence>
<dbReference type="Proteomes" id="UP000199041">
    <property type="component" value="Unassembled WGS sequence"/>
</dbReference>
<keyword evidence="7" id="KW-1185">Reference proteome</keyword>
<keyword evidence="3 6" id="KW-0418">Kinase</keyword>
<dbReference type="STRING" id="551991.SAMN05192529_101313"/>
<feature type="domain" description="Carbohydrate kinase FGGY C-terminal" evidence="5">
    <location>
        <begin position="247"/>
        <end position="428"/>
    </location>
</feature>
<protein>
    <submittedName>
        <fullName evidence="6">Sugar (Pentulose or hexulose) kinase</fullName>
    </submittedName>
</protein>
<evidence type="ECO:0000313" key="6">
    <source>
        <dbReference type="EMBL" id="SDZ76359.1"/>
    </source>
</evidence>
<dbReference type="PANTHER" id="PTHR10196">
    <property type="entry name" value="SUGAR KINASE"/>
    <property type="match status" value="1"/>
</dbReference>
<evidence type="ECO:0000256" key="2">
    <source>
        <dbReference type="ARBA" id="ARBA00022679"/>
    </source>
</evidence>
<organism evidence="6 7">
    <name type="scientific">Arachidicoccus rhizosphaerae</name>
    <dbReference type="NCBI Taxonomy" id="551991"/>
    <lineage>
        <taxon>Bacteria</taxon>
        <taxon>Pseudomonadati</taxon>
        <taxon>Bacteroidota</taxon>
        <taxon>Chitinophagia</taxon>
        <taxon>Chitinophagales</taxon>
        <taxon>Chitinophagaceae</taxon>
        <taxon>Arachidicoccus</taxon>
    </lineage>
</organism>
<name>A0A1H3VNN8_9BACT</name>
<gene>
    <name evidence="6" type="ORF">SAMN05192529_101313</name>
</gene>
<dbReference type="PANTHER" id="PTHR10196:SF57">
    <property type="entry name" value="XYLULOSE KINASE"/>
    <property type="match status" value="1"/>
</dbReference>
<accession>A0A1H3VNN8</accession>
<proteinExistence type="inferred from homology"/>
<dbReference type="Gene3D" id="3.30.420.40">
    <property type="match status" value="2"/>
</dbReference>
<dbReference type="Pfam" id="PF00370">
    <property type="entry name" value="FGGY_N"/>
    <property type="match status" value="1"/>
</dbReference>
<dbReference type="RefSeq" id="WP_091392442.1">
    <property type="nucleotide sequence ID" value="NZ_FNQY01000001.1"/>
</dbReference>
<dbReference type="Pfam" id="PF21546">
    <property type="entry name" value="FGGY_C_2"/>
    <property type="match status" value="1"/>
</dbReference>
<dbReference type="GO" id="GO:0004856">
    <property type="term" value="F:D-xylulokinase activity"/>
    <property type="evidence" value="ECO:0007669"/>
    <property type="project" value="TreeGrafter"/>
</dbReference>
<evidence type="ECO:0000313" key="7">
    <source>
        <dbReference type="Proteomes" id="UP000199041"/>
    </source>
</evidence>
<dbReference type="AlphaFoldDB" id="A0A1H3VNN8"/>
<comment type="similarity">
    <text evidence="1">Belongs to the FGGY kinase family.</text>
</comment>
<evidence type="ECO:0000259" key="5">
    <source>
        <dbReference type="Pfam" id="PF21546"/>
    </source>
</evidence>
<evidence type="ECO:0000256" key="1">
    <source>
        <dbReference type="ARBA" id="ARBA00009156"/>
    </source>
</evidence>
<dbReference type="CDD" id="cd07772">
    <property type="entry name" value="ASKHA_NBD_FGGY_NaCK-like"/>
    <property type="match status" value="1"/>
</dbReference>
<dbReference type="EMBL" id="FNQY01000001">
    <property type="protein sequence ID" value="SDZ76359.1"/>
    <property type="molecule type" value="Genomic_DNA"/>
</dbReference>
<dbReference type="GO" id="GO:0005829">
    <property type="term" value="C:cytosol"/>
    <property type="evidence" value="ECO:0007669"/>
    <property type="project" value="TreeGrafter"/>
</dbReference>
<dbReference type="GO" id="GO:0005997">
    <property type="term" value="P:xylulose metabolic process"/>
    <property type="evidence" value="ECO:0007669"/>
    <property type="project" value="TreeGrafter"/>
</dbReference>
<evidence type="ECO:0000256" key="3">
    <source>
        <dbReference type="ARBA" id="ARBA00022777"/>
    </source>
</evidence>
<reference evidence="6 7" key="1">
    <citation type="submission" date="2016-10" db="EMBL/GenBank/DDBJ databases">
        <authorList>
            <person name="de Groot N.N."/>
        </authorList>
    </citation>
    <scope>NUCLEOTIDE SEQUENCE [LARGE SCALE GENOMIC DNA]</scope>
    <source>
        <strain evidence="6 7">Vu-144</strain>
    </source>
</reference>
<dbReference type="InterPro" id="IPR018484">
    <property type="entry name" value="FGGY_N"/>
</dbReference>
<sequence length="460" mass="51867">MDKIPVIALFDIGKTNKKIFLFDEHYRIVFEKSECFDEVKDEDGFPCEDINKLKDFIIGGLEELLKKRKFQVRAVNISSYGASLVYIDKEGQPIAPLYNYLKPYPKALEESLYQSYGGAEKMALKTASPASGSLNSGLQLYRIKKEQPELFKRIHYALHLPQYLSSLITGKYYSDITSLGCHTQLWDLGKQDYHQWVIDEGLDKKLAPIFASDEALPASENKFQVASGIGLHDSSAALIPYLANFSEPFILISTGTWCISLNPFNDEPLTEDEVRHNCLCYISYKGTPVKASRLFAGYEHEQQATRIAEYFKVEMSILRNAEYDRTLINQLNSSGLLNANSFAELSLDKFDSAIHAYHALLMFIVSEQFTSTSIILQKGITKKIFVDGGFGKNSIYMNLLAAVFPEIEVYAASMAQATALGTALAIHESWNDRQLPNDIIDLKYYSAPFYAISMKTSQIH</sequence>